<reference evidence="2" key="2">
    <citation type="submission" date="2025-08" db="UniProtKB">
        <authorList>
            <consortium name="EnsemblFungi"/>
        </authorList>
    </citation>
    <scope>IDENTIFICATION</scope>
    <source>
        <strain evidence="2">4287 / CBS 123668 / FGSC 9935 / NRRL 34936</strain>
    </source>
</reference>
<reference evidence="3" key="1">
    <citation type="journal article" date="2012" name="Mol. Plant Microbe Interact.">
        <title>A highly conserved effector in Fusarium oxysporum is required for full virulence on Arabidopsis.</title>
        <authorList>
            <person name="Thatcher L.F."/>
            <person name="Gardiner D.M."/>
            <person name="Kazan K."/>
            <person name="Manners J."/>
        </authorList>
    </citation>
    <scope>NUCLEOTIDE SEQUENCE [LARGE SCALE GENOMIC DNA]</scope>
    <source>
        <strain evidence="3">Fo5176</strain>
    </source>
</reference>
<evidence type="ECO:0000313" key="2">
    <source>
        <dbReference type="EnsemblFungi" id="FOXG_15854P0"/>
    </source>
</evidence>
<name>A0A0D2YHQ8_FUSOF</name>
<evidence type="ECO:0000313" key="3">
    <source>
        <dbReference type="Proteomes" id="UP000002489"/>
    </source>
</evidence>
<accession>A0A0D2YHQ8</accession>
<protein>
    <submittedName>
        <fullName evidence="2">Uncharacterized protein</fullName>
    </submittedName>
</protein>
<evidence type="ECO:0000256" key="1">
    <source>
        <dbReference type="SAM" id="MobiDB-lite"/>
    </source>
</evidence>
<organism evidence="2 3">
    <name type="scientific">Fusarium oxysporum (strain Fo5176)</name>
    <name type="common">Fusarium vascular wilt</name>
    <dbReference type="NCBI Taxonomy" id="660025"/>
    <lineage>
        <taxon>Eukaryota</taxon>
        <taxon>Fungi</taxon>
        <taxon>Dikarya</taxon>
        <taxon>Ascomycota</taxon>
        <taxon>Pezizomycotina</taxon>
        <taxon>Sordariomycetes</taxon>
        <taxon>Hypocreomycetidae</taxon>
        <taxon>Hypocreales</taxon>
        <taxon>Nectriaceae</taxon>
        <taxon>Fusarium</taxon>
        <taxon>Fusarium oxysporum species complex</taxon>
    </lineage>
</organism>
<sequence length="98" mass="11142">MKEENHATVSVYALQPSSGTTGTTKRLAQVRSVRNPKKHFSCEAQSCCTVASAQESPFRIISRLQLRYSKRHPPLKDHPRLRLLTVTNETQLEQYTTT</sequence>
<proteinExistence type="predicted"/>
<dbReference type="Proteomes" id="UP000002489">
    <property type="component" value="Unassembled WGS sequence"/>
</dbReference>
<dbReference type="AlphaFoldDB" id="A0A0D2YHQ8"/>
<feature type="compositionally biased region" description="Polar residues" evidence="1">
    <location>
        <begin position="15"/>
        <end position="25"/>
    </location>
</feature>
<feature type="region of interest" description="Disordered" evidence="1">
    <location>
        <begin position="1"/>
        <end position="25"/>
    </location>
</feature>
<dbReference type="EnsemblFungi" id="FOXG_15854T0">
    <property type="protein sequence ID" value="FOXG_15854P0"/>
    <property type="gene ID" value="FOXG_15854"/>
</dbReference>